<reference evidence="7 8" key="1">
    <citation type="submission" date="2023-09" db="EMBL/GenBank/DDBJ databases">
        <authorList>
            <person name="Rey-Velasco X."/>
        </authorList>
    </citation>
    <scope>NUCLEOTIDE SEQUENCE [LARGE SCALE GENOMIC DNA]</scope>
    <source>
        <strain evidence="7 8">F117</strain>
    </source>
</reference>
<dbReference type="RefSeq" id="WP_311502836.1">
    <property type="nucleotide sequence ID" value="NZ_JAVRHK010000004.1"/>
</dbReference>
<dbReference type="PROSITE" id="PS51257">
    <property type="entry name" value="PROKAR_LIPOPROTEIN"/>
    <property type="match status" value="1"/>
</dbReference>
<name>A0ABU3D4N4_9FLAO</name>
<proteinExistence type="inferred from homology"/>
<protein>
    <submittedName>
        <fullName evidence="7">C10 family peptidase</fullName>
    </submittedName>
</protein>
<dbReference type="Pfam" id="PF13734">
    <property type="entry name" value="Inhibitor_I69"/>
    <property type="match status" value="1"/>
</dbReference>
<evidence type="ECO:0000256" key="2">
    <source>
        <dbReference type="ARBA" id="ARBA00022670"/>
    </source>
</evidence>
<feature type="domain" description="Spi protease inhibitor" evidence="6">
    <location>
        <begin position="48"/>
        <end position="139"/>
    </location>
</feature>
<evidence type="ECO:0000256" key="4">
    <source>
        <dbReference type="ARBA" id="ARBA00022801"/>
    </source>
</evidence>
<keyword evidence="4" id="KW-0378">Hydrolase</keyword>
<dbReference type="InterPro" id="IPR000200">
    <property type="entry name" value="Peptidase_C10"/>
</dbReference>
<evidence type="ECO:0000313" key="8">
    <source>
        <dbReference type="Proteomes" id="UP001262582"/>
    </source>
</evidence>
<keyword evidence="5" id="KW-0788">Thiol protease</keyword>
<organism evidence="7 8">
    <name type="scientific">Autumnicola musiva</name>
    <dbReference type="NCBI Taxonomy" id="3075589"/>
    <lineage>
        <taxon>Bacteria</taxon>
        <taxon>Pseudomonadati</taxon>
        <taxon>Bacteroidota</taxon>
        <taxon>Flavobacteriia</taxon>
        <taxon>Flavobacteriales</taxon>
        <taxon>Flavobacteriaceae</taxon>
        <taxon>Autumnicola</taxon>
    </lineage>
</organism>
<dbReference type="SUPFAM" id="SSF54001">
    <property type="entry name" value="Cysteine proteinases"/>
    <property type="match status" value="1"/>
</dbReference>
<keyword evidence="2" id="KW-0645">Protease</keyword>
<keyword evidence="3" id="KW-0732">Signal</keyword>
<keyword evidence="8" id="KW-1185">Reference proteome</keyword>
<dbReference type="Gene3D" id="3.90.70.50">
    <property type="entry name" value="Peptidase C10, streptopain"/>
    <property type="match status" value="1"/>
</dbReference>
<accession>A0ABU3D4N4</accession>
<comment type="similarity">
    <text evidence="1">Belongs to the peptidase C10 family.</text>
</comment>
<evidence type="ECO:0000256" key="1">
    <source>
        <dbReference type="ARBA" id="ARBA00009693"/>
    </source>
</evidence>
<dbReference type="Proteomes" id="UP001262582">
    <property type="component" value="Unassembled WGS sequence"/>
</dbReference>
<dbReference type="InterPro" id="IPR038765">
    <property type="entry name" value="Papain-like_cys_pep_sf"/>
</dbReference>
<dbReference type="EMBL" id="JAVRHK010000004">
    <property type="protein sequence ID" value="MDT0676492.1"/>
    <property type="molecule type" value="Genomic_DNA"/>
</dbReference>
<evidence type="ECO:0000256" key="5">
    <source>
        <dbReference type="ARBA" id="ARBA00022807"/>
    </source>
</evidence>
<dbReference type="InterPro" id="IPR044934">
    <property type="entry name" value="Streptopain_sf"/>
</dbReference>
<evidence type="ECO:0000259" key="6">
    <source>
        <dbReference type="Pfam" id="PF13734"/>
    </source>
</evidence>
<dbReference type="Pfam" id="PF01640">
    <property type="entry name" value="Peptidase_C10"/>
    <property type="match status" value="1"/>
</dbReference>
<sequence length="396" mass="44851">MLKQIKKALFLFSTIVFLTGCEKDQDAVLEENLMFEDQSENYIPLTKAELISNNILFENPETKQPVKKNVQSVTPIMDQNKDNLYYIINYEKGGFAILAADNRSIPILAYSETQSFSIDENLKEKEGVSDWMEFAKKQIDEIRKDNLSASKEIKEAWKSYENSRKINYTYTKNSKKEDPIGGCDPETEEVSPLIDTNWSQGCGYNDLLPLKSCTTNACGRVYAGCVPVAIAQVMKYHEFPNNYNWSNMPDNFGSIETSTLIRDIHNNINNSDLTYSCDGTGVDSDYGVAGLFKSNFGYSYASQKETNFYQEIAKMNLRKGQPVILAGSNSSSGHMWVCDGFRRSETCVGGGMLVSILKLHMNWGWGGNHNGWYSWNNFNPNSTYNSDNVIYYNIKP</sequence>
<gene>
    <name evidence="7" type="ORF">RM539_07850</name>
</gene>
<evidence type="ECO:0000256" key="3">
    <source>
        <dbReference type="ARBA" id="ARBA00022729"/>
    </source>
</evidence>
<comment type="caution">
    <text evidence="7">The sequence shown here is derived from an EMBL/GenBank/DDBJ whole genome shotgun (WGS) entry which is preliminary data.</text>
</comment>
<evidence type="ECO:0000313" key="7">
    <source>
        <dbReference type="EMBL" id="MDT0676492.1"/>
    </source>
</evidence>
<dbReference type="InterPro" id="IPR025896">
    <property type="entry name" value="Spi_Prtas-inh"/>
</dbReference>